<sequence>MPRIRVWHATAADFDTFAPFSHFGSRAQAEMRCPPGGHLLEVELLVADPKTMKDTGGWDERQLKRLQKQGWDGVRYLNRYEGIPQSAFERARAKYANIDRLSDANFQKALPEASESWIVFDPRNAKIIAKHEPAEGEGSASLSAELCNA</sequence>
<proteinExistence type="predicted"/>
<protein>
    <recommendedName>
        <fullName evidence="3">RES domain-containing protein</fullName>
    </recommendedName>
</protein>
<gene>
    <name evidence="1" type="ORF">DVR09_16325</name>
</gene>
<evidence type="ECO:0000313" key="2">
    <source>
        <dbReference type="Proteomes" id="UP000254508"/>
    </source>
</evidence>
<dbReference type="EMBL" id="CP031358">
    <property type="protein sequence ID" value="AXK44019.1"/>
    <property type="molecule type" value="Genomic_DNA"/>
</dbReference>
<keyword evidence="2" id="KW-1185">Reference proteome</keyword>
<name>A0A345YJB7_9SPHN</name>
<reference evidence="1 2" key="1">
    <citation type="submission" date="2018-07" db="EMBL/GenBank/DDBJ databases">
        <title>Genome sequence of Erythrobacter strain YH-07, an antagonistic bacterium isolated from Yellow Sea.</title>
        <authorList>
            <person name="Tang T."/>
            <person name="Liu Q."/>
            <person name="Sun X."/>
        </authorList>
    </citation>
    <scope>NUCLEOTIDE SEQUENCE [LARGE SCALE GENOMIC DNA]</scope>
    <source>
        <strain evidence="1 2">YH-07</strain>
        <plasmid evidence="1 2">unnamed</plasmid>
    </source>
</reference>
<evidence type="ECO:0008006" key="3">
    <source>
        <dbReference type="Google" id="ProtNLM"/>
    </source>
</evidence>
<dbReference type="RefSeq" id="WP_115418332.1">
    <property type="nucleotide sequence ID" value="NZ_CP031358.1"/>
</dbReference>
<dbReference type="Proteomes" id="UP000254508">
    <property type="component" value="Plasmid unnamed"/>
</dbReference>
<geneLocation type="plasmid" evidence="1 2">
    <name>unnamed</name>
</geneLocation>
<dbReference type="KEGG" id="err:DVR09_16325"/>
<accession>A0A345YJB7</accession>
<keyword evidence="1" id="KW-0614">Plasmid</keyword>
<organism evidence="1 2">
    <name type="scientific">Erythrobacter aureus</name>
    <dbReference type="NCBI Taxonomy" id="2182384"/>
    <lineage>
        <taxon>Bacteria</taxon>
        <taxon>Pseudomonadati</taxon>
        <taxon>Pseudomonadota</taxon>
        <taxon>Alphaproteobacteria</taxon>
        <taxon>Sphingomonadales</taxon>
        <taxon>Erythrobacteraceae</taxon>
        <taxon>Erythrobacter/Porphyrobacter group</taxon>
        <taxon>Erythrobacter</taxon>
    </lineage>
</organism>
<dbReference type="AlphaFoldDB" id="A0A345YJB7"/>
<evidence type="ECO:0000313" key="1">
    <source>
        <dbReference type="EMBL" id="AXK44019.1"/>
    </source>
</evidence>